<accession>A0A4R8I9D2</accession>
<proteinExistence type="predicted"/>
<comment type="caution">
    <text evidence="1">The sequence shown here is derived from an EMBL/GenBank/DDBJ whole genome shotgun (WGS) entry which is preliminary data.</text>
</comment>
<evidence type="ECO:0000313" key="1">
    <source>
        <dbReference type="EMBL" id="TDX83262.1"/>
    </source>
</evidence>
<dbReference type="EMBL" id="SOEO01000003">
    <property type="protein sequence ID" value="TDX83262.1"/>
    <property type="molecule type" value="Genomic_DNA"/>
</dbReference>
<dbReference type="OrthoDB" id="1118958at2"/>
<evidence type="ECO:0000313" key="2">
    <source>
        <dbReference type="Proteomes" id="UP000295313"/>
    </source>
</evidence>
<protein>
    <submittedName>
        <fullName evidence="1">Uncharacterized protein DUF3575</fullName>
    </submittedName>
</protein>
<reference evidence="1 2" key="1">
    <citation type="submission" date="2019-03" db="EMBL/GenBank/DDBJ databases">
        <title>Genomic Encyclopedia of Type Strains, Phase III (KMG-III): the genomes of soil and plant-associated and newly described type strains.</title>
        <authorList>
            <person name="Whitman W."/>
        </authorList>
    </citation>
    <scope>NUCLEOTIDE SEQUENCE [LARGE SCALE GENOMIC DNA]</scope>
    <source>
        <strain evidence="1 2">CGMCC 1.12802</strain>
    </source>
</reference>
<keyword evidence="2" id="KW-1185">Reference proteome</keyword>
<organism evidence="1 2">
    <name type="scientific">Epilithonimonas xixisoli</name>
    <dbReference type="NCBI Taxonomy" id="1476462"/>
    <lineage>
        <taxon>Bacteria</taxon>
        <taxon>Pseudomonadati</taxon>
        <taxon>Bacteroidota</taxon>
        <taxon>Flavobacteriia</taxon>
        <taxon>Flavobacteriales</taxon>
        <taxon>Weeksellaceae</taxon>
        <taxon>Chryseobacterium group</taxon>
        <taxon>Epilithonimonas</taxon>
    </lineage>
</organism>
<dbReference type="RefSeq" id="WP_133946425.1">
    <property type="nucleotide sequence ID" value="NZ_SOEO01000003.1"/>
</dbReference>
<gene>
    <name evidence="1" type="ORF">B0I22_3342</name>
</gene>
<dbReference type="Proteomes" id="UP000295313">
    <property type="component" value="Unassembled WGS sequence"/>
</dbReference>
<dbReference type="AlphaFoldDB" id="A0A4R8I9D2"/>
<name>A0A4R8I9D2_9FLAO</name>
<sequence>MKTKLLAVALFGFATLHGQQAKNIIKTNVTGYIFRNVNLSYERSINKTFAINVGFGMMPKGNVPMVKNFIGEDADNEIQDLKVSSTSFTIEPRIYLGKKYNSGFYFAPYYRYTKIKADQIQYEFSYTKDDNSERDMTLDMSGDISANSVGLMIGSQWYFGKNKNWVIDWWIVGGHYGVSKGNIIGISKNPLDAEDQAAINEELNDLDIPIIDYKAEVNSNGAKVKVDGPWAGLRSGLSFGYRF</sequence>